<organism evidence="2 3">
    <name type="scientific">Candidatus Campylobacter infans</name>
    <dbReference type="NCBI Taxonomy" id="2561898"/>
    <lineage>
        <taxon>Bacteria</taxon>
        <taxon>Pseudomonadati</taxon>
        <taxon>Campylobacterota</taxon>
        <taxon>Epsilonproteobacteria</taxon>
        <taxon>Campylobacterales</taxon>
        <taxon>Campylobacteraceae</taxon>
        <taxon>Campylobacter</taxon>
    </lineage>
</organism>
<dbReference type="Proteomes" id="UP000509414">
    <property type="component" value="Chromosome"/>
</dbReference>
<feature type="transmembrane region" description="Helical" evidence="1">
    <location>
        <begin position="6"/>
        <end position="25"/>
    </location>
</feature>
<sequence>MNTDNFVGFFTACGFFVSLAFIVIADLSASQMLIYAFLITFIFYLIIHIIIMNYIETGKKAMWCFDKERYEEINDYLIDELNDRERRMDAIIEIKREKLVPKSTLKRKKGVKNNERTKAQAA</sequence>
<gene>
    <name evidence="2" type="ORF">CINF_1732</name>
</gene>
<keyword evidence="1" id="KW-0812">Transmembrane</keyword>
<dbReference type="EMBL" id="CP049075">
    <property type="protein sequence ID" value="QLI06202.1"/>
    <property type="molecule type" value="Genomic_DNA"/>
</dbReference>
<evidence type="ECO:0000313" key="2">
    <source>
        <dbReference type="EMBL" id="QLI06202.1"/>
    </source>
</evidence>
<dbReference type="RefSeq" id="WP_179975258.1">
    <property type="nucleotide sequence ID" value="NZ_CP049075.1"/>
</dbReference>
<accession>A0A7H9CJN2</accession>
<dbReference type="KEGG" id="cinf:CINF_1732"/>
<evidence type="ECO:0000313" key="3">
    <source>
        <dbReference type="Proteomes" id="UP000509414"/>
    </source>
</evidence>
<keyword evidence="3" id="KW-1185">Reference proteome</keyword>
<protein>
    <submittedName>
        <fullName evidence="2">Putative membrane protein</fullName>
    </submittedName>
</protein>
<proteinExistence type="predicted"/>
<keyword evidence="1" id="KW-0472">Membrane</keyword>
<feature type="transmembrane region" description="Helical" evidence="1">
    <location>
        <begin position="32"/>
        <end position="55"/>
    </location>
</feature>
<evidence type="ECO:0000256" key="1">
    <source>
        <dbReference type="SAM" id="Phobius"/>
    </source>
</evidence>
<keyword evidence="1" id="KW-1133">Transmembrane helix</keyword>
<dbReference type="AlphaFoldDB" id="A0A7H9CJN2"/>
<reference evidence="2 3" key="1">
    <citation type="submission" date="2020-02" db="EMBL/GenBank/DDBJ databases">
        <title>Complete genome sequence of the novel Campylobacter species Candidatus Campylobacter infans.</title>
        <authorList>
            <person name="Duim B."/>
            <person name="Zomer A."/>
            <person name="van der Graaf L."/>
            <person name="Wagenaar J."/>
        </authorList>
    </citation>
    <scope>NUCLEOTIDE SEQUENCE [LARGE SCALE GENOMIC DNA]</scope>
    <source>
        <strain evidence="2 3">19S00001</strain>
    </source>
</reference>
<name>A0A7H9CJN2_9BACT</name>